<dbReference type="Proteomes" id="UP000308197">
    <property type="component" value="Unassembled WGS sequence"/>
</dbReference>
<accession>A0A5C3PAQ3</accession>
<proteinExistence type="predicted"/>
<gene>
    <name evidence="1" type="ORF">K466DRAFT_499399</name>
</gene>
<name>A0A5C3PAQ3_9APHY</name>
<dbReference type="STRING" id="1314778.A0A5C3PAQ3"/>
<dbReference type="AlphaFoldDB" id="A0A5C3PAQ3"/>
<dbReference type="EMBL" id="ML211438">
    <property type="protein sequence ID" value="TFK82913.1"/>
    <property type="molecule type" value="Genomic_DNA"/>
</dbReference>
<dbReference type="InParanoid" id="A0A5C3PAQ3"/>
<evidence type="ECO:0000313" key="2">
    <source>
        <dbReference type="Proteomes" id="UP000308197"/>
    </source>
</evidence>
<evidence type="ECO:0008006" key="3">
    <source>
        <dbReference type="Google" id="ProtNLM"/>
    </source>
</evidence>
<organism evidence="1 2">
    <name type="scientific">Polyporus arcularius HHB13444</name>
    <dbReference type="NCBI Taxonomy" id="1314778"/>
    <lineage>
        <taxon>Eukaryota</taxon>
        <taxon>Fungi</taxon>
        <taxon>Dikarya</taxon>
        <taxon>Basidiomycota</taxon>
        <taxon>Agaricomycotina</taxon>
        <taxon>Agaricomycetes</taxon>
        <taxon>Polyporales</taxon>
        <taxon>Polyporaceae</taxon>
        <taxon>Polyporus</taxon>
    </lineage>
</organism>
<sequence>MSIARDDQVWLQDGNVIIVSEDDVAFRVHLPGTIAHRSDIFRDLFALPRSDTSHDMVEGCPAIRLQDSSTNLRHLLLVLCCGKNYYYSHDEVRCVPFSVLDSLVRLGHKYAVHDVLSDALGRLKKYYCPTLDEWDDVDRRSRWVQTSPTDAFKVIELASEADRHPIPLPRCVPHVLWAHHLERSFRCIVRTPFG</sequence>
<protein>
    <recommendedName>
        <fullName evidence="3">BTB domain-containing protein</fullName>
    </recommendedName>
</protein>
<keyword evidence="2" id="KW-1185">Reference proteome</keyword>
<evidence type="ECO:0000313" key="1">
    <source>
        <dbReference type="EMBL" id="TFK82913.1"/>
    </source>
</evidence>
<reference evidence="1 2" key="1">
    <citation type="journal article" date="2019" name="Nat. Ecol. Evol.">
        <title>Megaphylogeny resolves global patterns of mushroom evolution.</title>
        <authorList>
            <person name="Varga T."/>
            <person name="Krizsan K."/>
            <person name="Foldi C."/>
            <person name="Dima B."/>
            <person name="Sanchez-Garcia M."/>
            <person name="Sanchez-Ramirez S."/>
            <person name="Szollosi G.J."/>
            <person name="Szarkandi J.G."/>
            <person name="Papp V."/>
            <person name="Albert L."/>
            <person name="Andreopoulos W."/>
            <person name="Angelini C."/>
            <person name="Antonin V."/>
            <person name="Barry K.W."/>
            <person name="Bougher N.L."/>
            <person name="Buchanan P."/>
            <person name="Buyck B."/>
            <person name="Bense V."/>
            <person name="Catcheside P."/>
            <person name="Chovatia M."/>
            <person name="Cooper J."/>
            <person name="Damon W."/>
            <person name="Desjardin D."/>
            <person name="Finy P."/>
            <person name="Geml J."/>
            <person name="Haridas S."/>
            <person name="Hughes K."/>
            <person name="Justo A."/>
            <person name="Karasinski D."/>
            <person name="Kautmanova I."/>
            <person name="Kiss B."/>
            <person name="Kocsube S."/>
            <person name="Kotiranta H."/>
            <person name="LaButti K.M."/>
            <person name="Lechner B.E."/>
            <person name="Liimatainen K."/>
            <person name="Lipzen A."/>
            <person name="Lukacs Z."/>
            <person name="Mihaltcheva S."/>
            <person name="Morgado L.N."/>
            <person name="Niskanen T."/>
            <person name="Noordeloos M.E."/>
            <person name="Ohm R.A."/>
            <person name="Ortiz-Santana B."/>
            <person name="Ovrebo C."/>
            <person name="Racz N."/>
            <person name="Riley R."/>
            <person name="Savchenko A."/>
            <person name="Shiryaev A."/>
            <person name="Soop K."/>
            <person name="Spirin V."/>
            <person name="Szebenyi C."/>
            <person name="Tomsovsky M."/>
            <person name="Tulloss R.E."/>
            <person name="Uehling J."/>
            <person name="Grigoriev I.V."/>
            <person name="Vagvolgyi C."/>
            <person name="Papp T."/>
            <person name="Martin F.M."/>
            <person name="Miettinen O."/>
            <person name="Hibbett D.S."/>
            <person name="Nagy L.G."/>
        </authorList>
    </citation>
    <scope>NUCLEOTIDE SEQUENCE [LARGE SCALE GENOMIC DNA]</scope>
    <source>
        <strain evidence="1 2">HHB13444</strain>
    </source>
</reference>